<comment type="pathway">
    <text evidence="2">Secondary metabolite biosynthesis.</text>
</comment>
<dbReference type="GeneID" id="92072069"/>
<evidence type="ECO:0000313" key="9">
    <source>
        <dbReference type="EMBL" id="KAK7961960.1"/>
    </source>
</evidence>
<evidence type="ECO:0000256" key="1">
    <source>
        <dbReference type="ARBA" id="ARBA00001974"/>
    </source>
</evidence>
<evidence type="ECO:0000256" key="2">
    <source>
        <dbReference type="ARBA" id="ARBA00005179"/>
    </source>
</evidence>
<feature type="region of interest" description="Disordered" evidence="7">
    <location>
        <begin position="366"/>
        <end position="386"/>
    </location>
</feature>
<dbReference type="EMBL" id="JAQQWE010000002">
    <property type="protein sequence ID" value="KAK7961960.1"/>
    <property type="molecule type" value="Genomic_DNA"/>
</dbReference>
<organism evidence="9 10">
    <name type="scientific">Apiospora aurea</name>
    <dbReference type="NCBI Taxonomy" id="335848"/>
    <lineage>
        <taxon>Eukaryota</taxon>
        <taxon>Fungi</taxon>
        <taxon>Dikarya</taxon>
        <taxon>Ascomycota</taxon>
        <taxon>Pezizomycotina</taxon>
        <taxon>Sordariomycetes</taxon>
        <taxon>Xylariomycetidae</taxon>
        <taxon>Amphisphaeriales</taxon>
        <taxon>Apiosporaceae</taxon>
        <taxon>Apiospora</taxon>
    </lineage>
</organism>
<keyword evidence="5" id="KW-0560">Oxidoreductase</keyword>
<accession>A0ABR1QQ01</accession>
<evidence type="ECO:0000259" key="8">
    <source>
        <dbReference type="Pfam" id="PF01494"/>
    </source>
</evidence>
<keyword evidence="4" id="KW-0274">FAD</keyword>
<evidence type="ECO:0000256" key="4">
    <source>
        <dbReference type="ARBA" id="ARBA00022827"/>
    </source>
</evidence>
<reference evidence="9 10" key="1">
    <citation type="submission" date="2023-01" db="EMBL/GenBank/DDBJ databases">
        <title>Analysis of 21 Apiospora genomes using comparative genomics revels a genus with tremendous synthesis potential of carbohydrate active enzymes and secondary metabolites.</title>
        <authorList>
            <person name="Sorensen T."/>
        </authorList>
    </citation>
    <scope>NUCLEOTIDE SEQUENCE [LARGE SCALE GENOMIC DNA]</scope>
    <source>
        <strain evidence="9 10">CBS 24483</strain>
    </source>
</reference>
<evidence type="ECO:0000256" key="5">
    <source>
        <dbReference type="ARBA" id="ARBA00023002"/>
    </source>
</evidence>
<protein>
    <submittedName>
        <fullName evidence="9">Monooxygenase</fullName>
    </submittedName>
</protein>
<name>A0ABR1QQ01_9PEZI</name>
<dbReference type="RefSeq" id="XP_066704071.1">
    <property type="nucleotide sequence ID" value="XM_066839007.1"/>
</dbReference>
<dbReference type="GO" id="GO:0004497">
    <property type="term" value="F:monooxygenase activity"/>
    <property type="evidence" value="ECO:0007669"/>
    <property type="project" value="UniProtKB-KW"/>
</dbReference>
<dbReference type="Proteomes" id="UP001391051">
    <property type="component" value="Unassembled WGS sequence"/>
</dbReference>
<evidence type="ECO:0000256" key="6">
    <source>
        <dbReference type="ARBA" id="ARBA00023033"/>
    </source>
</evidence>
<evidence type="ECO:0000256" key="7">
    <source>
        <dbReference type="SAM" id="MobiDB-lite"/>
    </source>
</evidence>
<dbReference type="PANTHER" id="PTHR47178">
    <property type="entry name" value="MONOOXYGENASE, FAD-BINDING"/>
    <property type="match status" value="1"/>
</dbReference>
<dbReference type="Pfam" id="PF01494">
    <property type="entry name" value="FAD_binding_3"/>
    <property type="match status" value="1"/>
</dbReference>
<evidence type="ECO:0000313" key="10">
    <source>
        <dbReference type="Proteomes" id="UP001391051"/>
    </source>
</evidence>
<keyword evidence="3" id="KW-0285">Flavoprotein</keyword>
<evidence type="ECO:0000256" key="3">
    <source>
        <dbReference type="ARBA" id="ARBA00022630"/>
    </source>
</evidence>
<comment type="cofactor">
    <cofactor evidence="1">
        <name>FAD</name>
        <dbReference type="ChEBI" id="CHEBI:57692"/>
    </cofactor>
</comment>
<gene>
    <name evidence="9" type="ORF">PG986_002785</name>
</gene>
<dbReference type="Gene3D" id="3.50.50.60">
    <property type="entry name" value="FAD/NAD(P)-binding domain"/>
    <property type="match status" value="1"/>
</dbReference>
<keyword evidence="6 9" id="KW-0503">Monooxygenase</keyword>
<dbReference type="InterPro" id="IPR002938">
    <property type="entry name" value="FAD-bd"/>
</dbReference>
<proteinExistence type="predicted"/>
<comment type="caution">
    <text evidence="9">The sequence shown here is derived from an EMBL/GenBank/DDBJ whole genome shotgun (WGS) entry which is preliminary data.</text>
</comment>
<dbReference type="PRINTS" id="PR00420">
    <property type="entry name" value="RNGMNOXGNASE"/>
</dbReference>
<keyword evidence="10" id="KW-1185">Reference proteome</keyword>
<dbReference type="SUPFAM" id="SSF51905">
    <property type="entry name" value="FAD/NAD(P)-binding domain"/>
    <property type="match status" value="1"/>
</dbReference>
<dbReference type="PANTHER" id="PTHR47178:SF6">
    <property type="entry name" value="FAD-BINDING DOMAIN-CONTAINING PROTEIN"/>
    <property type="match status" value="1"/>
</dbReference>
<dbReference type="InterPro" id="IPR036188">
    <property type="entry name" value="FAD/NAD-bd_sf"/>
</dbReference>
<sequence>MHVLIVGGSVGGLSLAQCLRKLGVTFEIFERDASPESRFQGWAIGIHTIVDELQEAFPADLPKLKDATDHLQPHDLPAQMAVYIPGRDGRIGVESTPEAPIIRSERFRLRQWLSTNLPIQWGKRVQRIEHDDQGAAVYFEDGTSAKGDMVVGADGINSMVREYLLKRTAGDLLNVIPLAAIVGEVTLTGEQFKRQLELGHSAYVYMNPAQGFAHFNGLHYALPDGVSGRHYWMFMQPDADVAQPDHWLRSATQQEKLDHVLKLSASMPPLLRELFELTPASGIKTEPHVWRDLELEALPAGRVVLLGDSAHAMTPFRGEGAYHAFIDSLRLSKLLSKTDGKDIAAVKAAVAEYNAEMLERGVQAVQNSRNADSGKPKDPNAKLTTANQLLRPLPQVPIVLPKLA</sequence>
<feature type="domain" description="FAD-binding" evidence="8">
    <location>
        <begin position="116"/>
        <end position="368"/>
    </location>
</feature>